<dbReference type="InterPro" id="IPR001179">
    <property type="entry name" value="PPIase_FKBP_dom"/>
</dbReference>
<dbReference type="Proteomes" id="UP000015354">
    <property type="component" value="Unassembled WGS sequence"/>
</dbReference>
<keyword evidence="10" id="KW-1185">Reference proteome</keyword>
<dbReference type="PANTHER" id="PTHR10516">
    <property type="entry name" value="PEPTIDYL-PROLYL CIS-TRANS ISOMERASE"/>
    <property type="match status" value="1"/>
</dbReference>
<evidence type="ECO:0000256" key="4">
    <source>
        <dbReference type="ARBA" id="ARBA00022729"/>
    </source>
</evidence>
<dbReference type="GO" id="GO:0003755">
    <property type="term" value="F:peptidyl-prolyl cis-trans isomerase activity"/>
    <property type="evidence" value="ECO:0007669"/>
    <property type="project" value="UniProtKB-KW"/>
</dbReference>
<evidence type="ECO:0000313" key="10">
    <source>
        <dbReference type="Proteomes" id="UP000015354"/>
    </source>
</evidence>
<proteinExistence type="inferred from homology"/>
<feature type="domain" description="PPIase FKBP-type" evidence="8">
    <location>
        <begin position="46"/>
        <end position="132"/>
    </location>
</feature>
<evidence type="ECO:0000256" key="3">
    <source>
        <dbReference type="ARBA" id="ARBA00013194"/>
    </source>
</evidence>
<dbReference type="FunFam" id="3.10.50.40:FF:000045">
    <property type="entry name" value="Peptidyl-prolyl cis-trans isomerase"/>
    <property type="match status" value="1"/>
</dbReference>
<organism evidence="9 10">
    <name type="scientific">Strigomonas culicis</name>
    <dbReference type="NCBI Taxonomy" id="28005"/>
    <lineage>
        <taxon>Eukaryota</taxon>
        <taxon>Discoba</taxon>
        <taxon>Euglenozoa</taxon>
        <taxon>Kinetoplastea</taxon>
        <taxon>Metakinetoplastina</taxon>
        <taxon>Trypanosomatida</taxon>
        <taxon>Trypanosomatidae</taxon>
        <taxon>Strigomonadinae</taxon>
        <taxon>Strigomonas</taxon>
    </lineage>
</organism>
<dbReference type="PROSITE" id="PS50059">
    <property type="entry name" value="FKBP_PPIASE"/>
    <property type="match status" value="1"/>
</dbReference>
<name>S9UNX0_9TRYP</name>
<keyword evidence="5 7" id="KW-0697">Rotamase</keyword>
<evidence type="ECO:0000256" key="7">
    <source>
        <dbReference type="PROSITE-ProRule" id="PRU00277"/>
    </source>
</evidence>
<dbReference type="InterPro" id="IPR050689">
    <property type="entry name" value="FKBP-type_PPIase"/>
</dbReference>
<dbReference type="SUPFAM" id="SSF54534">
    <property type="entry name" value="FKBP-like"/>
    <property type="match status" value="1"/>
</dbReference>
<dbReference type="Gene3D" id="3.10.50.40">
    <property type="match status" value="1"/>
</dbReference>
<dbReference type="InterPro" id="IPR046357">
    <property type="entry name" value="PPIase_dom_sf"/>
</dbReference>
<keyword evidence="4" id="KW-0732">Signal</keyword>
<sequence length="156" mass="17072">MAETAGKKYLAKITKKKGVHKLPSGMRFEILTRVDDVEGRLSPRLSDPCDVHYHGTLINGKVFDSSVDRGAPLSFAPNQVIKGWTEALQYMAEGEKWKVYLPHNLAYGPSGSPPDIPPYSALIFTIELLKVKGPGKPAAAGHALLEKKAKKTYAEL</sequence>
<evidence type="ECO:0000256" key="1">
    <source>
        <dbReference type="ARBA" id="ARBA00000971"/>
    </source>
</evidence>
<comment type="similarity">
    <text evidence="2">Belongs to the FKBP-type PPIase family.</text>
</comment>
<dbReference type="GO" id="GO:0005737">
    <property type="term" value="C:cytoplasm"/>
    <property type="evidence" value="ECO:0007669"/>
    <property type="project" value="TreeGrafter"/>
</dbReference>
<reference evidence="9 10" key="1">
    <citation type="journal article" date="2013" name="PLoS ONE">
        <title>Predicting the Proteins of Angomonas deanei, Strigomonas culicis and Their Respective Endosymbionts Reveals New Aspects of the Trypanosomatidae Family.</title>
        <authorList>
            <person name="Motta M.C."/>
            <person name="Martins A.C."/>
            <person name="de Souza S.S."/>
            <person name="Catta-Preta C.M."/>
            <person name="Silva R."/>
            <person name="Klein C.C."/>
            <person name="de Almeida L.G."/>
            <person name="de Lima Cunha O."/>
            <person name="Ciapina L.P."/>
            <person name="Brocchi M."/>
            <person name="Colabardini A.C."/>
            <person name="de Araujo Lima B."/>
            <person name="Machado C.R."/>
            <person name="de Almeida Soares C.M."/>
            <person name="Probst C.M."/>
            <person name="de Menezes C.B."/>
            <person name="Thompson C.E."/>
            <person name="Bartholomeu D.C."/>
            <person name="Gradia D.F."/>
            <person name="Pavoni D.P."/>
            <person name="Grisard E.C."/>
            <person name="Fantinatti-Garboggini F."/>
            <person name="Marchini F.K."/>
            <person name="Rodrigues-Luiz G.F."/>
            <person name="Wagner G."/>
            <person name="Goldman G.H."/>
            <person name="Fietto J.L."/>
            <person name="Elias M.C."/>
            <person name="Goldman M.H."/>
            <person name="Sagot M.F."/>
            <person name="Pereira M."/>
            <person name="Stoco P.H."/>
            <person name="de Mendonca-Neto R.P."/>
            <person name="Teixeira S.M."/>
            <person name="Maciel T.E."/>
            <person name="de Oliveira Mendes T.A."/>
            <person name="Urmenyi T.P."/>
            <person name="de Souza W."/>
            <person name="Schenkman S."/>
            <person name="de Vasconcelos A.T."/>
        </authorList>
    </citation>
    <scope>NUCLEOTIDE SEQUENCE [LARGE SCALE GENOMIC DNA]</scope>
</reference>
<dbReference type="Pfam" id="PF00254">
    <property type="entry name" value="FKBP_C"/>
    <property type="match status" value="1"/>
</dbReference>
<protein>
    <recommendedName>
        <fullName evidence="3 7">peptidylprolyl isomerase</fullName>
        <ecNumber evidence="3 7">5.2.1.8</ecNumber>
    </recommendedName>
</protein>
<evidence type="ECO:0000256" key="6">
    <source>
        <dbReference type="ARBA" id="ARBA00023235"/>
    </source>
</evidence>
<gene>
    <name evidence="9" type="ORF">STCU_03989</name>
</gene>
<accession>S9UNX0</accession>
<evidence type="ECO:0000259" key="8">
    <source>
        <dbReference type="PROSITE" id="PS50059"/>
    </source>
</evidence>
<evidence type="ECO:0000256" key="5">
    <source>
        <dbReference type="ARBA" id="ARBA00023110"/>
    </source>
</evidence>
<dbReference type="PANTHER" id="PTHR10516:SF443">
    <property type="entry name" value="FK506-BINDING PROTEIN 59-RELATED"/>
    <property type="match status" value="1"/>
</dbReference>
<dbReference type="AlphaFoldDB" id="S9UNX0"/>
<dbReference type="EMBL" id="ATMH01003989">
    <property type="protein sequence ID" value="EPY30593.1"/>
    <property type="molecule type" value="Genomic_DNA"/>
</dbReference>
<comment type="caution">
    <text evidence="9">The sequence shown here is derived from an EMBL/GenBank/DDBJ whole genome shotgun (WGS) entry which is preliminary data.</text>
</comment>
<dbReference type="EC" id="5.2.1.8" evidence="3 7"/>
<comment type="catalytic activity">
    <reaction evidence="1 7">
        <text>[protein]-peptidylproline (omega=180) = [protein]-peptidylproline (omega=0)</text>
        <dbReference type="Rhea" id="RHEA:16237"/>
        <dbReference type="Rhea" id="RHEA-COMP:10747"/>
        <dbReference type="Rhea" id="RHEA-COMP:10748"/>
        <dbReference type="ChEBI" id="CHEBI:83833"/>
        <dbReference type="ChEBI" id="CHEBI:83834"/>
        <dbReference type="EC" id="5.2.1.8"/>
    </reaction>
</comment>
<dbReference type="OrthoDB" id="1902587at2759"/>
<evidence type="ECO:0000256" key="2">
    <source>
        <dbReference type="ARBA" id="ARBA00006577"/>
    </source>
</evidence>
<evidence type="ECO:0000313" key="9">
    <source>
        <dbReference type="EMBL" id="EPY30593.1"/>
    </source>
</evidence>
<keyword evidence="6 7" id="KW-0413">Isomerase</keyword>